<evidence type="ECO:0000256" key="1">
    <source>
        <dbReference type="ARBA" id="ARBA00004651"/>
    </source>
</evidence>
<keyword evidence="5 8" id="KW-1133">Transmembrane helix</keyword>
<evidence type="ECO:0000256" key="2">
    <source>
        <dbReference type="ARBA" id="ARBA00006679"/>
    </source>
</evidence>
<dbReference type="Proteomes" id="UP000031890">
    <property type="component" value="Chromosome"/>
</dbReference>
<dbReference type="Pfam" id="PF07681">
    <property type="entry name" value="DoxX"/>
    <property type="match status" value="1"/>
</dbReference>
<sequence>MSDKTPDKAFGIDDDIPTYTGSNSTSGTGSNSVKASEAAVESAAEGKPEPKKSRLFQRAGRAEPKVIKPKPAETATTSSTTPATEPGADARTEAFESQSSDSLSFDSAAADRTAAVDSTNAETTAFPRAEATAEATAMPEAATHDEVPSTVAVADSDVEHDATETTEEPKPARRGTMDFGLLFVRLALSIYLLVAGASTFFKLGGNEGLAGLESEYGEYAMAAALAIGVPTVQLIAGAFLLLGLVTPLAAMFGLIVTGFDAIHGLNASGDGLDVFAWNESVWLGLVLFVIAVALQFTGPGFISLDFNRSWTRRPLATSWVFVIIGVAALVAIWWFGAGVNPLN</sequence>
<dbReference type="KEGG" id="csx:CSING_06140"/>
<name>A0A0B6EV97_9CORY</name>
<keyword evidence="6 8" id="KW-0472">Membrane</keyword>
<evidence type="ECO:0000313" key="10">
    <source>
        <dbReference type="Proteomes" id="UP000031890"/>
    </source>
</evidence>
<evidence type="ECO:0000256" key="4">
    <source>
        <dbReference type="ARBA" id="ARBA00022692"/>
    </source>
</evidence>
<feature type="compositionally biased region" description="Low complexity" evidence="7">
    <location>
        <begin position="121"/>
        <end position="141"/>
    </location>
</feature>
<evidence type="ECO:0000256" key="5">
    <source>
        <dbReference type="ARBA" id="ARBA00022989"/>
    </source>
</evidence>
<feature type="transmembrane region" description="Helical" evidence="8">
    <location>
        <begin position="179"/>
        <end position="201"/>
    </location>
</feature>
<feature type="transmembrane region" description="Helical" evidence="8">
    <location>
        <begin position="249"/>
        <end position="269"/>
    </location>
</feature>
<reference evidence="9 10" key="1">
    <citation type="journal article" date="2015" name="Genome Announc.">
        <title>Complete Genome Sequence and Annotation of Corynebacterium singulare DSM 44357, Isolated from a Human Semen Specimen.</title>
        <authorList>
            <person name="Merten M."/>
            <person name="Brinkrolf K."/>
            <person name="Albersmeier A."/>
            <person name="Kutter Y."/>
            <person name="Ruckert C."/>
            <person name="Tauch A."/>
        </authorList>
    </citation>
    <scope>NUCLEOTIDE SEQUENCE [LARGE SCALE GENOMIC DNA]</scope>
    <source>
        <strain evidence="9">IBS B52218</strain>
    </source>
</reference>
<dbReference type="RefSeq" id="WP_042530584.1">
    <property type="nucleotide sequence ID" value="NZ_CP010827.1"/>
</dbReference>
<feature type="transmembrane region" description="Helical" evidence="8">
    <location>
        <begin position="316"/>
        <end position="336"/>
    </location>
</feature>
<comment type="subcellular location">
    <subcellularLocation>
        <location evidence="1">Cell membrane</location>
        <topology evidence="1">Multi-pass membrane protein</topology>
    </subcellularLocation>
</comment>
<dbReference type="GO" id="GO:0005886">
    <property type="term" value="C:plasma membrane"/>
    <property type="evidence" value="ECO:0007669"/>
    <property type="project" value="UniProtKB-SubCell"/>
</dbReference>
<feature type="region of interest" description="Disordered" evidence="7">
    <location>
        <begin position="1"/>
        <end position="149"/>
    </location>
</feature>
<feature type="compositionally biased region" description="Basic and acidic residues" evidence="7">
    <location>
        <begin position="1"/>
        <end position="11"/>
    </location>
</feature>
<feature type="compositionally biased region" description="Low complexity" evidence="7">
    <location>
        <begin position="72"/>
        <end position="86"/>
    </location>
</feature>
<organism evidence="9 10">
    <name type="scientific">Corynebacterium singulare</name>
    <dbReference type="NCBI Taxonomy" id="161899"/>
    <lineage>
        <taxon>Bacteria</taxon>
        <taxon>Bacillati</taxon>
        <taxon>Actinomycetota</taxon>
        <taxon>Actinomycetes</taxon>
        <taxon>Mycobacteriales</taxon>
        <taxon>Corynebacteriaceae</taxon>
        <taxon>Corynebacterium</taxon>
    </lineage>
</organism>
<comment type="similarity">
    <text evidence="2">Belongs to the DoxX family.</text>
</comment>
<proteinExistence type="inferred from homology"/>
<dbReference type="InterPro" id="IPR032808">
    <property type="entry name" value="DoxX"/>
</dbReference>
<feature type="compositionally biased region" description="Low complexity" evidence="7">
    <location>
        <begin position="20"/>
        <end position="43"/>
    </location>
</feature>
<dbReference type="PANTHER" id="PTHR33452:SF1">
    <property type="entry name" value="INNER MEMBRANE PROTEIN YPHA-RELATED"/>
    <property type="match status" value="1"/>
</dbReference>
<dbReference type="STRING" id="161899.CSING_06140"/>
<protein>
    <submittedName>
        <fullName evidence="9">Putative membrane protein</fullName>
    </submittedName>
</protein>
<evidence type="ECO:0000313" key="9">
    <source>
        <dbReference type="EMBL" id="AJI78763.1"/>
    </source>
</evidence>
<evidence type="ECO:0000256" key="7">
    <source>
        <dbReference type="SAM" id="MobiDB-lite"/>
    </source>
</evidence>
<dbReference type="PANTHER" id="PTHR33452">
    <property type="entry name" value="OXIDOREDUCTASE CATD-RELATED"/>
    <property type="match status" value="1"/>
</dbReference>
<dbReference type="OrthoDB" id="346004at2"/>
<feature type="compositionally biased region" description="Low complexity" evidence="7">
    <location>
        <begin position="97"/>
        <end position="111"/>
    </location>
</feature>
<accession>A0A0B6EV97</accession>
<feature type="transmembrane region" description="Helical" evidence="8">
    <location>
        <begin position="281"/>
        <end position="304"/>
    </location>
</feature>
<dbReference type="EMBL" id="CP010827">
    <property type="protein sequence ID" value="AJI78763.1"/>
    <property type="molecule type" value="Genomic_DNA"/>
</dbReference>
<evidence type="ECO:0000256" key="6">
    <source>
        <dbReference type="ARBA" id="ARBA00023136"/>
    </source>
</evidence>
<gene>
    <name evidence="9" type="ORF">CSING_06140</name>
</gene>
<evidence type="ECO:0000256" key="8">
    <source>
        <dbReference type="SAM" id="Phobius"/>
    </source>
</evidence>
<keyword evidence="4 8" id="KW-0812">Transmembrane</keyword>
<dbReference type="AlphaFoldDB" id="A0A0B6EV97"/>
<dbReference type="InterPro" id="IPR051907">
    <property type="entry name" value="DoxX-like_oxidoreductase"/>
</dbReference>
<dbReference type="HOGENOM" id="CLU_045650_0_0_11"/>
<feature type="transmembrane region" description="Helical" evidence="8">
    <location>
        <begin position="221"/>
        <end position="242"/>
    </location>
</feature>
<evidence type="ECO:0000256" key="3">
    <source>
        <dbReference type="ARBA" id="ARBA00022475"/>
    </source>
</evidence>
<keyword evidence="3" id="KW-1003">Cell membrane</keyword>